<dbReference type="EMBL" id="NJGE01000016">
    <property type="protein sequence ID" value="PIT68480.1"/>
    <property type="molecule type" value="Genomic_DNA"/>
</dbReference>
<dbReference type="AlphaFoldDB" id="A0A2M6UQM2"/>
<sequence>MCIMAWNGVRERLWWEEACEWSDKFWMLCCFHGYGFKLKNNGVARLKFKSMVEIKHGKFEIIQLKVDPSASYPRLEDGLRILFMHDVFKELVVIVHLTEPQCVFEA</sequence>
<evidence type="ECO:0000313" key="1">
    <source>
        <dbReference type="EMBL" id="PIT68480.1"/>
    </source>
</evidence>
<accession>A0A2M6UQM2</accession>
<proteinExistence type="predicted"/>
<comment type="caution">
    <text evidence="1">The sequence shown here is derived from an EMBL/GenBank/DDBJ whole genome shotgun (WGS) entry which is preliminary data.</text>
</comment>
<gene>
    <name evidence="1" type="ORF">CER18_06935</name>
</gene>
<name>A0A2M6UQM2_9HYPH</name>
<dbReference type="Proteomes" id="UP000229839">
    <property type="component" value="Unassembled WGS sequence"/>
</dbReference>
<reference evidence="1 2" key="1">
    <citation type="submission" date="2017-06" db="EMBL/GenBank/DDBJ databases">
        <title>Draft genome of Bartonella tribocorum strain L103, isolated from a rodent in Laos.</title>
        <authorList>
            <person name="Hadjadj L."/>
            <person name="Jiyipong T."/>
            <person name="Morand S."/>
            <person name="Diene S.M."/>
            <person name="Rolain J.-M."/>
        </authorList>
    </citation>
    <scope>NUCLEOTIDE SEQUENCE [LARGE SCALE GENOMIC DNA]</scope>
    <source>
        <strain evidence="1 2">L103</strain>
    </source>
</reference>
<organism evidence="1 2">
    <name type="scientific">Bartonella tribocorum</name>
    <dbReference type="NCBI Taxonomy" id="85701"/>
    <lineage>
        <taxon>Bacteria</taxon>
        <taxon>Pseudomonadati</taxon>
        <taxon>Pseudomonadota</taxon>
        <taxon>Alphaproteobacteria</taxon>
        <taxon>Hyphomicrobiales</taxon>
        <taxon>Bartonellaceae</taxon>
        <taxon>Bartonella</taxon>
    </lineage>
</organism>
<evidence type="ECO:0000313" key="2">
    <source>
        <dbReference type="Proteomes" id="UP000229839"/>
    </source>
</evidence>
<protein>
    <submittedName>
        <fullName evidence="1">Uncharacterized protein</fullName>
    </submittedName>
</protein>